<dbReference type="GO" id="GO:0016020">
    <property type="term" value="C:membrane"/>
    <property type="evidence" value="ECO:0007669"/>
    <property type="project" value="UniProtKB-SubCell"/>
</dbReference>
<evidence type="ECO:0000259" key="12">
    <source>
        <dbReference type="PROSITE" id="PS51292"/>
    </source>
</evidence>
<protein>
    <submittedName>
        <fullName evidence="13">E3 ubiquitin-protein ligase MARCH2</fullName>
    </submittedName>
</protein>
<dbReference type="OrthoDB" id="264354at2759"/>
<dbReference type="PANTHER" id="PTHR46065">
    <property type="entry name" value="E3 UBIQUITIN-PROTEIN LIGASE MARCH 2/3 FAMILY MEMBER"/>
    <property type="match status" value="1"/>
</dbReference>
<keyword evidence="7" id="KW-0862">Zinc</keyword>
<evidence type="ECO:0000256" key="11">
    <source>
        <dbReference type="SAM" id="Phobius"/>
    </source>
</evidence>
<keyword evidence="6" id="KW-0833">Ubl conjugation pathway</keyword>
<dbReference type="GO" id="GO:0008270">
    <property type="term" value="F:zinc ion binding"/>
    <property type="evidence" value="ECO:0007669"/>
    <property type="project" value="UniProtKB-KW"/>
</dbReference>
<feature type="domain" description="RING-CH-type" evidence="12">
    <location>
        <begin position="68"/>
        <end position="154"/>
    </location>
</feature>
<evidence type="ECO:0000256" key="6">
    <source>
        <dbReference type="ARBA" id="ARBA00022786"/>
    </source>
</evidence>
<dbReference type="AlphaFoldDB" id="A0A026WNR8"/>
<dbReference type="OMA" id="RICHMGG"/>
<dbReference type="InterPro" id="IPR011016">
    <property type="entry name" value="Znf_RING-CH"/>
</dbReference>
<dbReference type="SMART" id="SM00744">
    <property type="entry name" value="RINGv"/>
    <property type="match status" value="1"/>
</dbReference>
<keyword evidence="5" id="KW-0863">Zinc-finger</keyword>
<evidence type="ECO:0000313" key="13">
    <source>
        <dbReference type="EMBL" id="EZA56754.1"/>
    </source>
</evidence>
<evidence type="ECO:0000256" key="8">
    <source>
        <dbReference type="ARBA" id="ARBA00022989"/>
    </source>
</evidence>
<evidence type="ECO:0000256" key="3">
    <source>
        <dbReference type="ARBA" id="ARBA00022692"/>
    </source>
</evidence>
<dbReference type="EMBL" id="KK107159">
    <property type="protein sequence ID" value="EZA56754.1"/>
    <property type="molecule type" value="Genomic_DNA"/>
</dbReference>
<evidence type="ECO:0000256" key="9">
    <source>
        <dbReference type="ARBA" id="ARBA00023136"/>
    </source>
</evidence>
<reference evidence="13 14" key="1">
    <citation type="journal article" date="2014" name="Curr. Biol.">
        <title>The genome of the clonal raider ant Cerapachys biroi.</title>
        <authorList>
            <person name="Oxley P.R."/>
            <person name="Ji L."/>
            <person name="Fetter-Pruneda I."/>
            <person name="McKenzie S.K."/>
            <person name="Li C."/>
            <person name="Hu H."/>
            <person name="Zhang G."/>
            <person name="Kronauer D.J."/>
        </authorList>
    </citation>
    <scope>NUCLEOTIDE SEQUENCE [LARGE SCALE GENOMIC DNA]</scope>
</reference>
<feature type="region of interest" description="Disordered" evidence="10">
    <location>
        <begin position="1"/>
        <end position="63"/>
    </location>
</feature>
<evidence type="ECO:0000256" key="5">
    <source>
        <dbReference type="ARBA" id="ARBA00022771"/>
    </source>
</evidence>
<evidence type="ECO:0000256" key="2">
    <source>
        <dbReference type="ARBA" id="ARBA00022679"/>
    </source>
</evidence>
<proteinExistence type="predicted"/>
<feature type="transmembrane region" description="Helical" evidence="11">
    <location>
        <begin position="184"/>
        <end position="203"/>
    </location>
</feature>
<dbReference type="GO" id="GO:0004842">
    <property type="term" value="F:ubiquitin-protein transferase activity"/>
    <property type="evidence" value="ECO:0007669"/>
    <property type="project" value="TreeGrafter"/>
</dbReference>
<keyword evidence="4" id="KW-0479">Metal-binding</keyword>
<organism evidence="13 14">
    <name type="scientific">Ooceraea biroi</name>
    <name type="common">Clonal raider ant</name>
    <name type="synonym">Cerapachys biroi</name>
    <dbReference type="NCBI Taxonomy" id="2015173"/>
    <lineage>
        <taxon>Eukaryota</taxon>
        <taxon>Metazoa</taxon>
        <taxon>Ecdysozoa</taxon>
        <taxon>Arthropoda</taxon>
        <taxon>Hexapoda</taxon>
        <taxon>Insecta</taxon>
        <taxon>Pterygota</taxon>
        <taxon>Neoptera</taxon>
        <taxon>Endopterygota</taxon>
        <taxon>Hymenoptera</taxon>
        <taxon>Apocrita</taxon>
        <taxon>Aculeata</taxon>
        <taxon>Formicoidea</taxon>
        <taxon>Formicidae</taxon>
        <taxon>Dorylinae</taxon>
        <taxon>Ooceraea</taxon>
    </lineage>
</organism>
<name>A0A026WNR8_OOCBI</name>
<gene>
    <name evidence="13" type="ORF">X777_02361</name>
</gene>
<dbReference type="STRING" id="2015173.A0A026WNR8"/>
<keyword evidence="3 11" id="KW-0812">Transmembrane</keyword>
<dbReference type="InterPro" id="IPR013083">
    <property type="entry name" value="Znf_RING/FYVE/PHD"/>
</dbReference>
<keyword evidence="9 11" id="KW-0472">Membrane</keyword>
<sequence length="310" mass="35457">MAVNALATDEHDKSIAGLRPGNSVNEEIQVTPKTSQELDNDKKPISYSKTDGNSEKYPGAKSQDKDEACVATGDICRICHMGGRVPIADNHSSCDLQEPNDQTTSSNLAYLGPLISACKCRGTVALVHVECLERWLTESGRARCELCGYKYATKRVPRYSLFRGIVIWFHAVIATRQMLLDIGYLLMTTPVAAFSCYVCALTLKMMLRNGFYEIPWMIVAMLPTCLLTLIAYWRWIITLGSLIGAWSKWSSLIYYRLHGHRWRRYWRNNFVVRLIPDNERADDEARSSEHFDAHDEDFERWRIEEIDEFA</sequence>
<evidence type="ECO:0000256" key="4">
    <source>
        <dbReference type="ARBA" id="ARBA00022723"/>
    </source>
</evidence>
<feature type="compositionally biased region" description="Polar residues" evidence="10">
    <location>
        <begin position="22"/>
        <end position="37"/>
    </location>
</feature>
<dbReference type="PROSITE" id="PS51292">
    <property type="entry name" value="ZF_RING_CH"/>
    <property type="match status" value="1"/>
</dbReference>
<feature type="transmembrane region" description="Helical" evidence="11">
    <location>
        <begin position="160"/>
        <end position="178"/>
    </location>
</feature>
<keyword evidence="8 11" id="KW-1133">Transmembrane helix</keyword>
<dbReference type="GO" id="GO:0016567">
    <property type="term" value="P:protein ubiquitination"/>
    <property type="evidence" value="ECO:0007669"/>
    <property type="project" value="TreeGrafter"/>
</dbReference>
<evidence type="ECO:0000256" key="10">
    <source>
        <dbReference type="SAM" id="MobiDB-lite"/>
    </source>
</evidence>
<dbReference type="Proteomes" id="UP000053097">
    <property type="component" value="Unassembled WGS sequence"/>
</dbReference>
<keyword evidence="14" id="KW-1185">Reference proteome</keyword>
<evidence type="ECO:0000256" key="7">
    <source>
        <dbReference type="ARBA" id="ARBA00022833"/>
    </source>
</evidence>
<evidence type="ECO:0000313" key="14">
    <source>
        <dbReference type="Proteomes" id="UP000053097"/>
    </source>
</evidence>
<dbReference type="PANTHER" id="PTHR46065:SF3">
    <property type="entry name" value="FI20425P1"/>
    <property type="match status" value="1"/>
</dbReference>
<evidence type="ECO:0000256" key="1">
    <source>
        <dbReference type="ARBA" id="ARBA00004141"/>
    </source>
</evidence>
<dbReference type="SUPFAM" id="SSF57850">
    <property type="entry name" value="RING/U-box"/>
    <property type="match status" value="1"/>
</dbReference>
<accession>A0A026WNR8</accession>
<keyword evidence="2" id="KW-0808">Transferase</keyword>
<comment type="subcellular location">
    <subcellularLocation>
        <location evidence="1">Membrane</location>
        <topology evidence="1">Multi-pass membrane protein</topology>
    </subcellularLocation>
</comment>
<dbReference type="Gene3D" id="3.30.40.10">
    <property type="entry name" value="Zinc/RING finger domain, C3HC4 (zinc finger)"/>
    <property type="match status" value="1"/>
</dbReference>
<feature type="transmembrane region" description="Helical" evidence="11">
    <location>
        <begin position="215"/>
        <end position="233"/>
    </location>
</feature>
<dbReference type="Pfam" id="PF12906">
    <property type="entry name" value="RINGv"/>
    <property type="match status" value="1"/>
</dbReference>